<gene>
    <name evidence="2" type="ORF">GCM10008938_24250</name>
</gene>
<reference evidence="3" key="1">
    <citation type="journal article" date="2019" name="Int. J. Syst. Evol. Microbiol.">
        <title>The Global Catalogue of Microorganisms (GCM) 10K type strain sequencing project: providing services to taxonomists for standard genome sequencing and annotation.</title>
        <authorList>
            <consortium name="The Broad Institute Genomics Platform"/>
            <consortium name="The Broad Institute Genome Sequencing Center for Infectious Disease"/>
            <person name="Wu L."/>
            <person name="Ma J."/>
        </authorList>
    </citation>
    <scope>NUCLEOTIDE SEQUENCE [LARGE SCALE GENOMIC DNA]</scope>
    <source>
        <strain evidence="3">JCM 14370</strain>
    </source>
</reference>
<protein>
    <recommendedName>
        <fullName evidence="4">ABC transporter permease</fullName>
    </recommendedName>
</protein>
<keyword evidence="1" id="KW-1133">Transmembrane helix</keyword>
<accession>A0ABQ2D2G7</accession>
<feature type="transmembrane region" description="Helical" evidence="1">
    <location>
        <begin position="167"/>
        <end position="185"/>
    </location>
</feature>
<sequence>MLQGFRIAGFKVRADFKEQRRYPLQMVFGLITTGIVLWGLGLGAAKTSGNAAFLATLSTFIATAGVTVFYMIPRALGSGDDHPPEEIMLFPYKLGSLLLTLSLTLGAQLALGFGGMYVLMAWATQNLHFPIELIFAALGLAAVSVLGLGMLMFALKMVLRKVQNISTLVQLGLFAVAFAPVQNLGSWVDVLPLVGVIHWLHQPSWIGAGWITFYGLVWLLIGLLAVQIAEHTVMKRGIAAHA</sequence>
<evidence type="ECO:0000313" key="2">
    <source>
        <dbReference type="EMBL" id="GGJ37308.1"/>
    </source>
</evidence>
<evidence type="ECO:0000313" key="3">
    <source>
        <dbReference type="Proteomes" id="UP000632222"/>
    </source>
</evidence>
<keyword evidence="1" id="KW-0812">Transmembrane</keyword>
<dbReference type="EMBL" id="BMOD01000008">
    <property type="protein sequence ID" value="GGJ37308.1"/>
    <property type="molecule type" value="Genomic_DNA"/>
</dbReference>
<feature type="transmembrane region" description="Helical" evidence="1">
    <location>
        <begin position="205"/>
        <end position="226"/>
    </location>
</feature>
<name>A0ABQ2D2G7_9DEIO</name>
<proteinExistence type="predicted"/>
<feature type="transmembrane region" description="Helical" evidence="1">
    <location>
        <begin position="134"/>
        <end position="155"/>
    </location>
</feature>
<dbReference type="Proteomes" id="UP000632222">
    <property type="component" value="Unassembled WGS sequence"/>
</dbReference>
<keyword evidence="3" id="KW-1185">Reference proteome</keyword>
<feature type="transmembrane region" description="Helical" evidence="1">
    <location>
        <begin position="51"/>
        <end position="73"/>
    </location>
</feature>
<organism evidence="2 3">
    <name type="scientific">Deinococcus roseus</name>
    <dbReference type="NCBI Taxonomy" id="392414"/>
    <lineage>
        <taxon>Bacteria</taxon>
        <taxon>Thermotogati</taxon>
        <taxon>Deinococcota</taxon>
        <taxon>Deinococci</taxon>
        <taxon>Deinococcales</taxon>
        <taxon>Deinococcaceae</taxon>
        <taxon>Deinococcus</taxon>
    </lineage>
</organism>
<evidence type="ECO:0000256" key="1">
    <source>
        <dbReference type="SAM" id="Phobius"/>
    </source>
</evidence>
<evidence type="ECO:0008006" key="4">
    <source>
        <dbReference type="Google" id="ProtNLM"/>
    </source>
</evidence>
<comment type="caution">
    <text evidence="2">The sequence shown here is derived from an EMBL/GenBank/DDBJ whole genome shotgun (WGS) entry which is preliminary data.</text>
</comment>
<feature type="transmembrane region" description="Helical" evidence="1">
    <location>
        <begin position="94"/>
        <end position="122"/>
    </location>
</feature>
<dbReference type="RefSeq" id="WP_189002958.1">
    <property type="nucleotide sequence ID" value="NZ_BMOD01000008.1"/>
</dbReference>
<keyword evidence="1" id="KW-0472">Membrane</keyword>
<feature type="transmembrane region" description="Helical" evidence="1">
    <location>
        <begin position="21"/>
        <end position="45"/>
    </location>
</feature>